<gene>
    <name evidence="3" type="ORF">NP493_1973g00009</name>
</gene>
<reference evidence="3" key="1">
    <citation type="journal article" date="2023" name="Mol. Biol. Evol.">
        <title>Third-Generation Sequencing Reveals the Adaptive Role of the Epigenome in Three Deep-Sea Polychaetes.</title>
        <authorList>
            <person name="Perez M."/>
            <person name="Aroh O."/>
            <person name="Sun Y."/>
            <person name="Lan Y."/>
            <person name="Juniper S.K."/>
            <person name="Young C.R."/>
            <person name="Angers B."/>
            <person name="Qian P.Y."/>
        </authorList>
    </citation>
    <scope>NUCLEOTIDE SEQUENCE</scope>
    <source>
        <strain evidence="3">R07B-5</strain>
    </source>
</reference>
<evidence type="ECO:0000313" key="4">
    <source>
        <dbReference type="Proteomes" id="UP001209878"/>
    </source>
</evidence>
<name>A0AAD9N4I2_RIDPI</name>
<dbReference type="AlphaFoldDB" id="A0AAD9N4I2"/>
<dbReference type="Pfam" id="PF24748">
    <property type="entry name" value="Galaxin_repeat"/>
    <property type="match status" value="1"/>
</dbReference>
<evidence type="ECO:0000313" key="3">
    <source>
        <dbReference type="EMBL" id="KAK2156430.1"/>
    </source>
</evidence>
<protein>
    <recommendedName>
        <fullName evidence="2">Galaxin-like repeats domain-containing protein</fullName>
    </recommendedName>
</protein>
<feature type="signal peptide" evidence="1">
    <location>
        <begin position="1"/>
        <end position="22"/>
    </location>
</feature>
<keyword evidence="1" id="KW-0732">Signal</keyword>
<comment type="caution">
    <text evidence="3">The sequence shown here is derived from an EMBL/GenBank/DDBJ whole genome shotgun (WGS) entry which is preliminary data.</text>
</comment>
<dbReference type="InterPro" id="IPR056601">
    <property type="entry name" value="Galaxin_dom"/>
</dbReference>
<feature type="domain" description="Galaxin-like repeats" evidence="2">
    <location>
        <begin position="27"/>
        <end position="76"/>
    </location>
</feature>
<evidence type="ECO:0000256" key="1">
    <source>
        <dbReference type="SAM" id="SignalP"/>
    </source>
</evidence>
<dbReference type="Proteomes" id="UP001209878">
    <property type="component" value="Unassembled WGS sequence"/>
</dbReference>
<evidence type="ECO:0000259" key="2">
    <source>
        <dbReference type="Pfam" id="PF24748"/>
    </source>
</evidence>
<dbReference type="EMBL" id="JAODUO010001970">
    <property type="protein sequence ID" value="KAK2156430.1"/>
    <property type="molecule type" value="Genomic_DNA"/>
</dbReference>
<sequence>MAITRTPTLCLLLLLVAQHSSAWLVAVQSCAGEWYDDDEQVCCRGRLLTLIQGWQCCGPLYIDPMVNYCCRWKLWNMRVVPREKGKSKEESCRDLIEKLQEEGEAEKNKKKPWWSF</sequence>
<accession>A0AAD9N4I2</accession>
<dbReference type="PROSITE" id="PS51257">
    <property type="entry name" value="PROKAR_LIPOPROTEIN"/>
    <property type="match status" value="1"/>
</dbReference>
<organism evidence="3 4">
    <name type="scientific">Ridgeia piscesae</name>
    <name type="common">Tubeworm</name>
    <dbReference type="NCBI Taxonomy" id="27915"/>
    <lineage>
        <taxon>Eukaryota</taxon>
        <taxon>Metazoa</taxon>
        <taxon>Spiralia</taxon>
        <taxon>Lophotrochozoa</taxon>
        <taxon>Annelida</taxon>
        <taxon>Polychaeta</taxon>
        <taxon>Sedentaria</taxon>
        <taxon>Canalipalpata</taxon>
        <taxon>Sabellida</taxon>
        <taxon>Siboglinidae</taxon>
        <taxon>Ridgeia</taxon>
    </lineage>
</organism>
<keyword evidence="4" id="KW-1185">Reference proteome</keyword>
<proteinExistence type="predicted"/>
<feature type="chain" id="PRO_5041939075" description="Galaxin-like repeats domain-containing protein" evidence="1">
    <location>
        <begin position="23"/>
        <end position="116"/>
    </location>
</feature>